<proteinExistence type="predicted"/>
<protein>
    <recommendedName>
        <fullName evidence="3">C2H2-type domain-containing protein</fullName>
    </recommendedName>
</protein>
<dbReference type="EMBL" id="APWK03000294">
    <property type="protein sequence ID" value="PHH49078.1"/>
    <property type="molecule type" value="Genomic_DNA"/>
</dbReference>
<evidence type="ECO:0000313" key="2">
    <source>
        <dbReference type="Proteomes" id="UP000222788"/>
    </source>
</evidence>
<evidence type="ECO:0000313" key="1">
    <source>
        <dbReference type="EMBL" id="PHH49078.1"/>
    </source>
</evidence>
<keyword evidence="2" id="KW-1185">Reference proteome</keyword>
<evidence type="ECO:0008006" key="3">
    <source>
        <dbReference type="Google" id="ProtNLM"/>
    </source>
</evidence>
<dbReference type="OrthoDB" id="5222260at2759"/>
<dbReference type="STRING" id="1035309.A0A2C5WCJ1"/>
<comment type="caution">
    <text evidence="1">The sequence shown here is derived from an EMBL/GenBank/DDBJ whole genome shotgun (WGS) entry which is preliminary data.</text>
</comment>
<name>A0A2C5WCJ1_9PEZI</name>
<dbReference type="Pfam" id="PF12013">
    <property type="entry name" value="OrsD"/>
    <property type="match status" value="1"/>
</dbReference>
<reference evidence="1 2" key="2">
    <citation type="journal article" date="2013" name="IMA Fungus">
        <title>IMA Genome-F 1: Ceratocystis fimbriata: Draft nuclear genome sequence for the plant pathogen, Ceratocystis fimbriata.</title>
        <authorList>
            <person name="Wilken P.M."/>
            <person name="Steenkamp E.T."/>
            <person name="Wingfield M.J."/>
            <person name="de Beer Z.W."/>
            <person name="Wingfield B.D."/>
        </authorList>
    </citation>
    <scope>NUCLEOTIDE SEQUENCE [LARGE SCALE GENOMIC DNA]</scope>
    <source>
        <strain evidence="1 2">CBS 114723</strain>
    </source>
</reference>
<dbReference type="AlphaFoldDB" id="A0A2C5WCJ1"/>
<dbReference type="Proteomes" id="UP000222788">
    <property type="component" value="Unassembled WGS sequence"/>
</dbReference>
<dbReference type="InterPro" id="IPR022698">
    <property type="entry name" value="OrsD"/>
</dbReference>
<gene>
    <name evidence="1" type="ORF">CFIMG_007987RA00001</name>
</gene>
<organism evidence="1 2">
    <name type="scientific">Ceratocystis fimbriata CBS 114723</name>
    <dbReference type="NCBI Taxonomy" id="1035309"/>
    <lineage>
        <taxon>Eukaryota</taxon>
        <taxon>Fungi</taxon>
        <taxon>Dikarya</taxon>
        <taxon>Ascomycota</taxon>
        <taxon>Pezizomycotina</taxon>
        <taxon>Sordariomycetes</taxon>
        <taxon>Hypocreomycetidae</taxon>
        <taxon>Microascales</taxon>
        <taxon>Ceratocystidaceae</taxon>
        <taxon>Ceratocystis</taxon>
    </lineage>
</organism>
<sequence>MAKASVKLETIAQIYLDFSISKASSSLIRPQTGHLEELNKVRLRYMLPGSLTPYAEMHELRNYGHTIAKTEPPTVFLHWSDDGEVVTLNEEFSLTMSDFRKLPDFFLTQAEELCAELMLGLQPEIDLATIKDDMVNREIGFSFIQHPANEHLVSNMRQNLLTQACGGGSPKTFKLFYNGQWSHKAIRLYLKFVTILQEMILGGLHTACGQAPRPTELMEVSYENQASARRNICFWNGSMVYILNHHKSKHTKNKEFYVVRFLPVRLGKVVTIYLIYIRWLVTILENEQPALMMSNSSPSRKHILFETFGKVWVPSRLTNVLRRASAKVWPHTVNSQMYRQLAIGITEKHVCEIHSPVNLYDDRSATEDHNVSFAWQSGHRPLQRGVTYGLDGAFPHQLQPSLLRAYEWASTRWHEFLHLASKREKAPDISQPAKSTAQSILKRKYRSRLMEAEYENHEQNTQGSKRYKKGEIVNPASLIPDPTTAHAINHGIGSVGLHGIALILTDYNILICQLCKAGVRPSSKIESHFRHKHQFKGKLLQDINNLFSGLNLADPANVSPPDDGSPAIPYLPVHYGFACNYCIYMTRGRAYN</sequence>
<accession>A0A2C5WCJ1</accession>
<reference evidence="1 2" key="1">
    <citation type="journal article" date="2013" name="Fungal Biol.">
        <title>Analysis of microsatellite markers in the genome of the plant pathogen Ceratocystis fimbriata.</title>
        <authorList>
            <person name="Simpson M.C."/>
            <person name="Wilken P.M."/>
            <person name="Coetzee M.P."/>
            <person name="Wingfield M.J."/>
            <person name="Wingfield B.D."/>
        </authorList>
    </citation>
    <scope>NUCLEOTIDE SEQUENCE [LARGE SCALE GENOMIC DNA]</scope>
    <source>
        <strain evidence="1 2">CBS 114723</strain>
    </source>
</reference>